<evidence type="ECO:0000313" key="5">
    <source>
        <dbReference type="EMBL" id="MEN2767834.1"/>
    </source>
</evidence>
<protein>
    <submittedName>
        <fullName evidence="5">S66 peptidase family protein</fullName>
    </submittedName>
</protein>
<evidence type="ECO:0000256" key="1">
    <source>
        <dbReference type="ARBA" id="ARBA00010233"/>
    </source>
</evidence>
<dbReference type="Pfam" id="PF02016">
    <property type="entry name" value="Peptidase_S66"/>
    <property type="match status" value="1"/>
</dbReference>
<keyword evidence="2" id="KW-0378">Hydrolase</keyword>
<dbReference type="PANTHER" id="PTHR30237">
    <property type="entry name" value="MURAMOYLTETRAPEPTIDE CARBOXYPEPTIDASE"/>
    <property type="match status" value="1"/>
</dbReference>
<proteinExistence type="inferred from homology"/>
<comment type="caution">
    <text evidence="5">The sequence shown here is derived from an EMBL/GenBank/DDBJ whole genome shotgun (WGS) entry which is preliminary data.</text>
</comment>
<evidence type="ECO:0000313" key="6">
    <source>
        <dbReference type="Proteomes" id="UP001444625"/>
    </source>
</evidence>
<evidence type="ECO:0000259" key="4">
    <source>
        <dbReference type="Pfam" id="PF17676"/>
    </source>
</evidence>
<gene>
    <name evidence="5" type="ORF">ABC228_11590</name>
</gene>
<feature type="domain" description="LD-carboxypeptidase C-terminal" evidence="4">
    <location>
        <begin position="209"/>
        <end position="328"/>
    </location>
</feature>
<keyword evidence="6" id="KW-1185">Reference proteome</keyword>
<dbReference type="Gene3D" id="3.40.50.10740">
    <property type="entry name" value="Class I glutamine amidotransferase-like"/>
    <property type="match status" value="1"/>
</dbReference>
<dbReference type="InterPro" id="IPR040921">
    <property type="entry name" value="Peptidase_S66C"/>
</dbReference>
<dbReference type="CDD" id="cd07062">
    <property type="entry name" value="Peptidase_S66_mccF_like"/>
    <property type="match status" value="1"/>
</dbReference>
<dbReference type="InterPro" id="IPR027478">
    <property type="entry name" value="LdcA_N"/>
</dbReference>
<dbReference type="PANTHER" id="PTHR30237:SF4">
    <property type="entry name" value="LD-CARBOXYPEPTIDASE C-TERMINAL DOMAIN-CONTAINING PROTEIN"/>
    <property type="match status" value="1"/>
</dbReference>
<organism evidence="5 6">
    <name type="scientific">Ornithinibacillus xuwenensis</name>
    <dbReference type="NCBI Taxonomy" id="3144668"/>
    <lineage>
        <taxon>Bacteria</taxon>
        <taxon>Bacillati</taxon>
        <taxon>Bacillota</taxon>
        <taxon>Bacilli</taxon>
        <taxon>Bacillales</taxon>
        <taxon>Bacillaceae</taxon>
        <taxon>Ornithinibacillus</taxon>
    </lineage>
</organism>
<dbReference type="RefSeq" id="WP_345825300.1">
    <property type="nucleotide sequence ID" value="NZ_JBDIML010000003.1"/>
</dbReference>
<dbReference type="InterPro" id="IPR029062">
    <property type="entry name" value="Class_I_gatase-like"/>
</dbReference>
<dbReference type="Proteomes" id="UP001444625">
    <property type="component" value="Unassembled WGS sequence"/>
</dbReference>
<dbReference type="EMBL" id="JBDIML010000003">
    <property type="protein sequence ID" value="MEN2767834.1"/>
    <property type="molecule type" value="Genomic_DNA"/>
</dbReference>
<dbReference type="InterPro" id="IPR040449">
    <property type="entry name" value="Peptidase_S66_N"/>
</dbReference>
<name>A0ABU9XHV9_9BACI</name>
<dbReference type="Gene3D" id="3.50.30.60">
    <property type="entry name" value="LD-carboxypeptidase A C-terminal domain-like"/>
    <property type="match status" value="1"/>
</dbReference>
<accession>A0ABU9XHV9</accession>
<feature type="domain" description="LD-carboxypeptidase N-terminal" evidence="3">
    <location>
        <begin position="14"/>
        <end position="135"/>
    </location>
</feature>
<sequence length="343" mass="39244">MFVKPKSLNPGDKVATISLSWGGAGDKELRWRYEQGVKRLEEVFELEVVAMPNSLKGTDYIYHNPQARAEDFMAAFRDPSIKGIISNIGGDDSIRMLPYIDYNVIHNNPKIFMGFSDTTIPHLICLKAGISSFYGPAILTDFAENVAMDSYTIEMMKRTLFSNNKIGLIEPAAEWTSEHIRWEEQNKNRKRKRKPNRGYELIQGEGVVRGHLIGGCMEVLEFAKGTSIWPDEEVFENSILFFETSEETPNPSMIRYWLRNYGAQNILAKVSGILFAKPLDEKYYEEYKIEIQTVLKEFHLEKLPVLYNLNFGHTEPKLILPYGAMAEIDCNQMTFSLIDNGVE</sequence>
<dbReference type="SUPFAM" id="SSF141986">
    <property type="entry name" value="LD-carboxypeptidase A C-terminal domain-like"/>
    <property type="match status" value="1"/>
</dbReference>
<evidence type="ECO:0000256" key="2">
    <source>
        <dbReference type="ARBA" id="ARBA00022801"/>
    </source>
</evidence>
<dbReference type="Pfam" id="PF17676">
    <property type="entry name" value="Peptidase_S66C"/>
    <property type="match status" value="1"/>
</dbReference>
<comment type="similarity">
    <text evidence="1">Belongs to the peptidase S66 family.</text>
</comment>
<reference evidence="5 6" key="1">
    <citation type="submission" date="2024-05" db="EMBL/GenBank/DDBJ databases">
        <authorList>
            <person name="Haq I."/>
            <person name="Ullah Z."/>
            <person name="Ahmad R."/>
            <person name="Li M."/>
            <person name="Tong Y."/>
        </authorList>
    </citation>
    <scope>NUCLEOTIDE SEQUENCE [LARGE SCALE GENOMIC DNA]</scope>
    <source>
        <strain evidence="5 6">16A2E</strain>
    </source>
</reference>
<dbReference type="InterPro" id="IPR027461">
    <property type="entry name" value="Carboxypeptidase_A_C_sf"/>
</dbReference>
<dbReference type="SUPFAM" id="SSF52317">
    <property type="entry name" value="Class I glutamine amidotransferase-like"/>
    <property type="match status" value="1"/>
</dbReference>
<dbReference type="InterPro" id="IPR003507">
    <property type="entry name" value="S66_fam"/>
</dbReference>
<evidence type="ECO:0000259" key="3">
    <source>
        <dbReference type="Pfam" id="PF02016"/>
    </source>
</evidence>
<dbReference type="PIRSF" id="PIRSF028757">
    <property type="entry name" value="LD-carboxypeptidase"/>
    <property type="match status" value="1"/>
</dbReference>